<dbReference type="RefSeq" id="WP_106348738.1">
    <property type="nucleotide sequence ID" value="NZ_PVUE01000006.1"/>
</dbReference>
<evidence type="ECO:0000256" key="1">
    <source>
        <dbReference type="ARBA" id="ARBA00010541"/>
    </source>
</evidence>
<dbReference type="PROSITE" id="PS50106">
    <property type="entry name" value="PDZ"/>
    <property type="match status" value="1"/>
</dbReference>
<dbReference type="GO" id="GO:0006508">
    <property type="term" value="P:proteolysis"/>
    <property type="evidence" value="ECO:0007669"/>
    <property type="project" value="UniProtKB-KW"/>
</dbReference>
<dbReference type="InterPro" id="IPR051201">
    <property type="entry name" value="Chloro_Bact_Ser_Proteases"/>
</dbReference>
<keyword evidence="7" id="KW-1185">Reference proteome</keyword>
<feature type="region of interest" description="Disordered" evidence="4">
    <location>
        <begin position="1"/>
        <end position="28"/>
    </location>
</feature>
<reference evidence="6 7" key="1">
    <citation type="submission" date="2018-03" db="EMBL/GenBank/DDBJ databases">
        <title>Genomic Encyclopedia of Archaeal and Bacterial Type Strains, Phase II (KMG-II): from individual species to whole genera.</title>
        <authorList>
            <person name="Goeker M."/>
        </authorList>
    </citation>
    <scope>NUCLEOTIDE SEQUENCE [LARGE SCALE GENOMIC DNA]</scope>
    <source>
        <strain evidence="6 7">DSM 100065</strain>
    </source>
</reference>
<proteinExistence type="inferred from homology"/>
<evidence type="ECO:0000313" key="6">
    <source>
        <dbReference type="EMBL" id="PRZ42236.1"/>
    </source>
</evidence>
<evidence type="ECO:0000313" key="7">
    <source>
        <dbReference type="Proteomes" id="UP000237752"/>
    </source>
</evidence>
<sequence length="417" mass="40359">MDENWPDALGTHAPSPQPDPTPHPRQHHRAAWLTGGALAVAASMCVGVAIGAGGSSQQAAASTSLVRPNTSSQGSSAGDFSVGGSIAGGYRNGQPGANAGNGTAGSTNSATAAQQIGVVDIVSALGYQSAEAAGTGMILTRNGEVLTNNHVVDGATSIQATVVSTGATYTATVVGTDPTGDIAVLQLQGASNLQTAQMDSAAATVGQSVTGVGNAGGAGGTPSAASGTVTATDQTITASDSNGANPETLNGLIEDNAAIQAGDSGGPLYNSSDRIVGMDTAAESATTTATSTSPTATSYAIPIGTALAVANQIESNQASDTVHIGYPAFLGVALQPGSAAGSGSTVVDVVSGAPAAQAGVVAGDVITSLGGRPATTSSGLQSNLDSYRPGQQTTITWTDTAGQSHTATLTLAQGPAD</sequence>
<dbReference type="InterPro" id="IPR043504">
    <property type="entry name" value="Peptidase_S1_PA_chymotrypsin"/>
</dbReference>
<evidence type="ECO:0000256" key="2">
    <source>
        <dbReference type="ARBA" id="ARBA00022670"/>
    </source>
</evidence>
<keyword evidence="3" id="KW-0378">Hydrolase</keyword>
<dbReference type="EMBL" id="PVUE01000006">
    <property type="protein sequence ID" value="PRZ42236.1"/>
    <property type="molecule type" value="Genomic_DNA"/>
</dbReference>
<evidence type="ECO:0000256" key="4">
    <source>
        <dbReference type="SAM" id="MobiDB-lite"/>
    </source>
</evidence>
<dbReference type="SUPFAM" id="SSF50156">
    <property type="entry name" value="PDZ domain-like"/>
    <property type="match status" value="1"/>
</dbReference>
<organism evidence="6 7">
    <name type="scientific">Antricoccus suffuscus</name>
    <dbReference type="NCBI Taxonomy" id="1629062"/>
    <lineage>
        <taxon>Bacteria</taxon>
        <taxon>Bacillati</taxon>
        <taxon>Actinomycetota</taxon>
        <taxon>Actinomycetes</taxon>
        <taxon>Geodermatophilales</taxon>
        <taxon>Antricoccaceae</taxon>
        <taxon>Antricoccus</taxon>
    </lineage>
</organism>
<dbReference type="InterPro" id="IPR001940">
    <property type="entry name" value="Peptidase_S1C"/>
</dbReference>
<dbReference type="SUPFAM" id="SSF50494">
    <property type="entry name" value="Trypsin-like serine proteases"/>
    <property type="match status" value="1"/>
</dbReference>
<dbReference type="AlphaFoldDB" id="A0A2T1A0V5"/>
<comment type="similarity">
    <text evidence="1">Belongs to the peptidase S1C family.</text>
</comment>
<dbReference type="GO" id="GO:0004252">
    <property type="term" value="F:serine-type endopeptidase activity"/>
    <property type="evidence" value="ECO:0007669"/>
    <property type="project" value="InterPro"/>
</dbReference>
<accession>A0A2T1A0V5</accession>
<dbReference type="Proteomes" id="UP000237752">
    <property type="component" value="Unassembled WGS sequence"/>
</dbReference>
<feature type="domain" description="PDZ" evidence="5">
    <location>
        <begin position="325"/>
        <end position="373"/>
    </location>
</feature>
<gene>
    <name evidence="6" type="ORF">CLV47_106107</name>
</gene>
<keyword evidence="2 6" id="KW-0645">Protease</keyword>
<comment type="caution">
    <text evidence="6">The sequence shown here is derived from an EMBL/GenBank/DDBJ whole genome shotgun (WGS) entry which is preliminary data.</text>
</comment>
<dbReference type="Gene3D" id="2.40.10.10">
    <property type="entry name" value="Trypsin-like serine proteases"/>
    <property type="match status" value="2"/>
</dbReference>
<evidence type="ECO:0000259" key="5">
    <source>
        <dbReference type="PROSITE" id="PS50106"/>
    </source>
</evidence>
<protein>
    <submittedName>
        <fullName evidence="6">S1-C subfamily serine protease</fullName>
    </submittedName>
</protein>
<dbReference type="Pfam" id="PF13180">
    <property type="entry name" value="PDZ_2"/>
    <property type="match status" value="1"/>
</dbReference>
<name>A0A2T1A0V5_9ACTN</name>
<dbReference type="PANTHER" id="PTHR43343:SF3">
    <property type="entry name" value="PROTEASE DO-LIKE 8, CHLOROPLASTIC"/>
    <property type="match status" value="1"/>
</dbReference>
<dbReference type="PRINTS" id="PR00834">
    <property type="entry name" value="PROTEASES2C"/>
</dbReference>
<dbReference type="OrthoDB" id="3870557at2"/>
<evidence type="ECO:0000256" key="3">
    <source>
        <dbReference type="ARBA" id="ARBA00022801"/>
    </source>
</evidence>
<dbReference type="Pfam" id="PF13365">
    <property type="entry name" value="Trypsin_2"/>
    <property type="match status" value="1"/>
</dbReference>
<dbReference type="InterPro" id="IPR001478">
    <property type="entry name" value="PDZ"/>
</dbReference>
<dbReference type="Gene3D" id="2.30.42.10">
    <property type="match status" value="1"/>
</dbReference>
<dbReference type="InterPro" id="IPR009003">
    <property type="entry name" value="Peptidase_S1_PA"/>
</dbReference>
<dbReference type="PANTHER" id="PTHR43343">
    <property type="entry name" value="PEPTIDASE S12"/>
    <property type="match status" value="1"/>
</dbReference>
<dbReference type="InterPro" id="IPR036034">
    <property type="entry name" value="PDZ_sf"/>
</dbReference>